<dbReference type="VEuPathDB" id="FungiDB:SDRG_11048"/>
<dbReference type="RefSeq" id="XP_008615290.1">
    <property type="nucleotide sequence ID" value="XM_008617068.1"/>
</dbReference>
<keyword evidence="1" id="KW-0175">Coiled coil</keyword>
<keyword evidence="3" id="KW-1185">Reference proteome</keyword>
<evidence type="ECO:0008006" key="4">
    <source>
        <dbReference type="Google" id="ProtNLM"/>
    </source>
</evidence>
<dbReference type="Proteomes" id="UP000030762">
    <property type="component" value="Unassembled WGS sequence"/>
</dbReference>
<dbReference type="EMBL" id="JH767169">
    <property type="protein sequence ID" value="EQC31449.1"/>
    <property type="molecule type" value="Genomic_DNA"/>
</dbReference>
<reference evidence="2 3" key="1">
    <citation type="submission" date="2012-04" db="EMBL/GenBank/DDBJ databases">
        <title>The Genome Sequence of Saprolegnia declina VS20.</title>
        <authorList>
            <consortium name="The Broad Institute Genome Sequencing Platform"/>
            <person name="Russ C."/>
            <person name="Nusbaum C."/>
            <person name="Tyler B."/>
            <person name="van West P."/>
            <person name="Dieguez-Uribeondo J."/>
            <person name="de Bruijn I."/>
            <person name="Tripathy S."/>
            <person name="Jiang R."/>
            <person name="Young S.K."/>
            <person name="Zeng Q."/>
            <person name="Gargeya S."/>
            <person name="Fitzgerald M."/>
            <person name="Haas B."/>
            <person name="Abouelleil A."/>
            <person name="Alvarado L."/>
            <person name="Arachchi H.M."/>
            <person name="Berlin A."/>
            <person name="Chapman S.B."/>
            <person name="Goldberg J."/>
            <person name="Griggs A."/>
            <person name="Gujja S."/>
            <person name="Hansen M."/>
            <person name="Howarth C."/>
            <person name="Imamovic A."/>
            <person name="Larimer J."/>
            <person name="McCowen C."/>
            <person name="Montmayeur A."/>
            <person name="Murphy C."/>
            <person name="Neiman D."/>
            <person name="Pearson M."/>
            <person name="Priest M."/>
            <person name="Roberts A."/>
            <person name="Saif S."/>
            <person name="Shea T."/>
            <person name="Sisk P."/>
            <person name="Sykes S."/>
            <person name="Wortman J."/>
            <person name="Nusbaum C."/>
            <person name="Birren B."/>
        </authorList>
    </citation>
    <scope>NUCLEOTIDE SEQUENCE [LARGE SCALE GENOMIC DNA]</scope>
    <source>
        <strain evidence="2 3">VS20</strain>
    </source>
</reference>
<feature type="coiled-coil region" evidence="1">
    <location>
        <begin position="253"/>
        <end position="313"/>
    </location>
</feature>
<feature type="coiled-coil region" evidence="1">
    <location>
        <begin position="143"/>
        <end position="219"/>
    </location>
</feature>
<dbReference type="eggNOG" id="ENOG502S874">
    <property type="taxonomic scope" value="Eukaryota"/>
</dbReference>
<proteinExistence type="predicted"/>
<dbReference type="GeneID" id="19951775"/>
<dbReference type="STRING" id="1156394.T0Q0W0"/>
<feature type="coiled-coil region" evidence="1">
    <location>
        <begin position="17"/>
        <end position="117"/>
    </location>
</feature>
<accession>T0Q0W0</accession>
<protein>
    <recommendedName>
        <fullName evidence="4">Hook C-terminal domain-containing protein</fullName>
    </recommendedName>
</protein>
<dbReference type="OMA" id="KNDMITM"/>
<dbReference type="OrthoDB" id="167534at2759"/>
<dbReference type="AlphaFoldDB" id="T0Q0W0"/>
<organism evidence="2 3">
    <name type="scientific">Saprolegnia diclina (strain VS20)</name>
    <dbReference type="NCBI Taxonomy" id="1156394"/>
    <lineage>
        <taxon>Eukaryota</taxon>
        <taxon>Sar</taxon>
        <taxon>Stramenopiles</taxon>
        <taxon>Oomycota</taxon>
        <taxon>Saprolegniomycetes</taxon>
        <taxon>Saprolegniales</taxon>
        <taxon>Saprolegniaceae</taxon>
        <taxon>Saprolegnia</taxon>
    </lineage>
</organism>
<sequence length="331" mass="37772">MMDRTTEQLRSKHVRTLELLQKTLDENAEMKKTLSQKAFPLSMGQGVDLSKRVVELENELERLQRSPAMASDNAKVATLETRVHELEAANYNLEFNLSAKERLVVDATRERDELQAALAANIAKSDARSNQDADALAKALDARANAEGECLRMADTIEKLQKKEWTFTEQIEALRAQKLAFENEHAALYRTLEDKERQMEFVVQELQGARAEVSQLREMSPKCDRTPSIKVEVTPAISQEALDSAMRPTLARNKQLLRDNQQLRDHVESLQAELVQYQSRLSSTTTFAAHIDLKKENFLLRQQVEEMQALQKKFLGTAKKQTFQFNNQRGV</sequence>
<evidence type="ECO:0000256" key="1">
    <source>
        <dbReference type="SAM" id="Coils"/>
    </source>
</evidence>
<dbReference type="InParanoid" id="T0Q0W0"/>
<evidence type="ECO:0000313" key="2">
    <source>
        <dbReference type="EMBL" id="EQC31449.1"/>
    </source>
</evidence>
<gene>
    <name evidence="2" type="ORF">SDRG_11048</name>
</gene>
<name>T0Q0W0_SAPDV</name>
<evidence type="ECO:0000313" key="3">
    <source>
        <dbReference type="Proteomes" id="UP000030762"/>
    </source>
</evidence>